<reference evidence="5" key="1">
    <citation type="journal article" date="2019" name="Int. J. Syst. Evol. Microbiol.">
        <title>The Global Catalogue of Microorganisms (GCM) 10K type strain sequencing project: providing services to taxonomists for standard genome sequencing and annotation.</title>
        <authorList>
            <consortium name="The Broad Institute Genomics Platform"/>
            <consortium name="The Broad Institute Genome Sequencing Center for Infectious Disease"/>
            <person name="Wu L."/>
            <person name="Ma J."/>
        </authorList>
    </citation>
    <scope>NUCLEOTIDE SEQUENCE [LARGE SCALE GENOMIC DNA]</scope>
    <source>
        <strain evidence="5">JCM 17906</strain>
    </source>
</reference>
<keyword evidence="1" id="KW-0812">Transmembrane</keyword>
<gene>
    <name evidence="4" type="ORF">GCM10023175_11560</name>
</gene>
<keyword evidence="5" id="KW-1185">Reference proteome</keyword>
<keyword evidence="1" id="KW-0472">Membrane</keyword>
<organism evidence="4 5">
    <name type="scientific">Pseudonocardia xishanensis</name>
    <dbReference type="NCBI Taxonomy" id="630995"/>
    <lineage>
        <taxon>Bacteria</taxon>
        <taxon>Bacillati</taxon>
        <taxon>Actinomycetota</taxon>
        <taxon>Actinomycetes</taxon>
        <taxon>Pseudonocardiales</taxon>
        <taxon>Pseudonocardiaceae</taxon>
        <taxon>Pseudonocardia</taxon>
    </lineage>
</organism>
<name>A0ABP8RIK1_9PSEU</name>
<sequence length="422" mass="43176">MNRVGTWIAVLVALLLPAGVGAAISAPATFAALHAPGPARAVPHPAPPVHDPARPTAAVVLGADGAVASDVLGPFETLAVTDRFNVYAVAADHDPVVLTGGLDLLPHLTFDELTDRLDGAAPDLVIVPALPADDDPAGAWADAQVDRGAHVVGVCNGAGVLAAAGVLDGRTATAHWTRVERYTAAHDRTDWVSSVRFVSDGPVVTTAGILSGLDGTLHAVEQLTDPSTADRAAAAIGWTRHRAEDPVHAPGGPYPVAVVNAALRWDPDRIGVVVTPGVGELELASVFDVHGGQSLAARTVALSADGGPVRTHHGLTVLPRDDLSAAGLDRMLTPGPTGLHAAGGFAFDAALVDLARTTDRSTAAWTAAVHEFPADGLVLDGPAWPWVPTLLPVGLGLVAAAITGILLRHRSRKESTTKPLPT</sequence>
<comment type="caution">
    <text evidence="4">The sequence shown here is derived from an EMBL/GenBank/DDBJ whole genome shotgun (WGS) entry which is preliminary data.</text>
</comment>
<feature type="transmembrane region" description="Helical" evidence="1">
    <location>
        <begin position="383"/>
        <end position="407"/>
    </location>
</feature>
<protein>
    <submittedName>
        <fullName evidence="4">DJ-1/PfpI family protein</fullName>
    </submittedName>
</protein>
<proteinExistence type="predicted"/>
<evidence type="ECO:0000313" key="4">
    <source>
        <dbReference type="EMBL" id="GAA4539744.1"/>
    </source>
</evidence>
<dbReference type="InterPro" id="IPR002818">
    <property type="entry name" value="DJ-1/PfpI"/>
</dbReference>
<dbReference type="PANTHER" id="PTHR43130">
    <property type="entry name" value="ARAC-FAMILY TRANSCRIPTIONAL REGULATOR"/>
    <property type="match status" value="1"/>
</dbReference>
<dbReference type="EMBL" id="BAABGT010000016">
    <property type="protein sequence ID" value="GAA4539744.1"/>
    <property type="molecule type" value="Genomic_DNA"/>
</dbReference>
<evidence type="ECO:0000256" key="1">
    <source>
        <dbReference type="SAM" id="Phobius"/>
    </source>
</evidence>
<dbReference type="InterPro" id="IPR052158">
    <property type="entry name" value="INH-QAR"/>
</dbReference>
<evidence type="ECO:0000259" key="3">
    <source>
        <dbReference type="Pfam" id="PF01965"/>
    </source>
</evidence>
<keyword evidence="2" id="KW-0732">Signal</keyword>
<evidence type="ECO:0000256" key="2">
    <source>
        <dbReference type="SAM" id="SignalP"/>
    </source>
</evidence>
<dbReference type="Proteomes" id="UP001501598">
    <property type="component" value="Unassembled WGS sequence"/>
</dbReference>
<dbReference type="SUPFAM" id="SSF52317">
    <property type="entry name" value="Class I glutamine amidotransferase-like"/>
    <property type="match status" value="2"/>
</dbReference>
<dbReference type="RefSeq" id="WP_345413443.1">
    <property type="nucleotide sequence ID" value="NZ_BAABGT010000016.1"/>
</dbReference>
<accession>A0ABP8RIK1</accession>
<dbReference type="Pfam" id="PF01965">
    <property type="entry name" value="DJ-1_PfpI"/>
    <property type="match status" value="1"/>
</dbReference>
<feature type="chain" id="PRO_5045081561" evidence="2">
    <location>
        <begin position="23"/>
        <end position="422"/>
    </location>
</feature>
<keyword evidence="1" id="KW-1133">Transmembrane helix</keyword>
<evidence type="ECO:0000313" key="5">
    <source>
        <dbReference type="Proteomes" id="UP001501598"/>
    </source>
</evidence>
<feature type="domain" description="DJ-1/PfpI" evidence="3">
    <location>
        <begin position="58"/>
        <end position="214"/>
    </location>
</feature>
<dbReference type="PANTHER" id="PTHR43130:SF3">
    <property type="entry name" value="HTH-TYPE TRANSCRIPTIONAL REGULATOR RV1931C"/>
    <property type="match status" value="1"/>
</dbReference>
<dbReference type="Gene3D" id="3.40.50.880">
    <property type="match status" value="2"/>
</dbReference>
<dbReference type="InterPro" id="IPR029062">
    <property type="entry name" value="Class_I_gatase-like"/>
</dbReference>
<feature type="signal peptide" evidence="2">
    <location>
        <begin position="1"/>
        <end position="22"/>
    </location>
</feature>